<dbReference type="PATRIC" id="fig|1303518.3.peg.1188"/>
<organism evidence="1 2">
    <name type="scientific">Chthonomonas calidirosea (strain DSM 23976 / ICMP 18418 / T49)</name>
    <dbReference type="NCBI Taxonomy" id="1303518"/>
    <lineage>
        <taxon>Bacteria</taxon>
        <taxon>Bacillati</taxon>
        <taxon>Armatimonadota</taxon>
        <taxon>Chthonomonadia</taxon>
        <taxon>Chthonomonadales</taxon>
        <taxon>Chthonomonadaceae</taxon>
        <taxon>Chthonomonas</taxon>
    </lineage>
</organism>
<dbReference type="STRING" id="454171.CP488_02931"/>
<dbReference type="InParanoid" id="S0EUI7"/>
<evidence type="ECO:0008006" key="3">
    <source>
        <dbReference type="Google" id="ProtNLM"/>
    </source>
</evidence>
<dbReference type="SUPFAM" id="SSF51004">
    <property type="entry name" value="C-terminal (heme d1) domain of cytochrome cd1-nitrite reductase"/>
    <property type="match status" value="1"/>
</dbReference>
<keyword evidence="2" id="KW-1185">Reference proteome</keyword>
<dbReference type="KEGG" id="ccz:CCALI_01166"/>
<dbReference type="OrthoDB" id="9776991at2"/>
<reference evidence="2" key="1">
    <citation type="submission" date="2013-03" db="EMBL/GenBank/DDBJ databases">
        <title>Genome sequence of Chthonomonas calidirosea, the first sequenced genome from the Armatimonadetes phylum (formally candidate division OP10).</title>
        <authorList>
            <person name="Lee K.C.Y."/>
            <person name="Morgan X.C."/>
            <person name="Dunfield P.F."/>
            <person name="Tamas I."/>
            <person name="Houghton K.M."/>
            <person name="Vyssotski M."/>
            <person name="Ryan J.L.J."/>
            <person name="Lagutin K."/>
            <person name="McDonald I.R."/>
            <person name="Stott M.B."/>
        </authorList>
    </citation>
    <scope>NUCLEOTIDE SEQUENCE [LARGE SCALE GENOMIC DNA]</scope>
    <source>
        <strain evidence="2">DSM 23976 / ICMP 18418 / T49</strain>
    </source>
</reference>
<proteinExistence type="predicted"/>
<dbReference type="EMBL" id="HF951689">
    <property type="protein sequence ID" value="CCW34985.1"/>
    <property type="molecule type" value="Genomic_DNA"/>
</dbReference>
<protein>
    <recommendedName>
        <fullName evidence="3">40-residue YVTN family beta-propeller repeat</fullName>
    </recommendedName>
</protein>
<accession>S0EUI7</accession>
<dbReference type="InterPro" id="IPR011048">
    <property type="entry name" value="Haem_d1_sf"/>
</dbReference>
<dbReference type="Proteomes" id="UP000014227">
    <property type="component" value="Chromosome I"/>
</dbReference>
<gene>
    <name evidence="1" type="ORF">CCALI_01166</name>
</gene>
<dbReference type="PANTHER" id="PTHR47197">
    <property type="entry name" value="PROTEIN NIRF"/>
    <property type="match status" value="1"/>
</dbReference>
<dbReference type="eggNOG" id="COG3391">
    <property type="taxonomic scope" value="Bacteria"/>
</dbReference>
<evidence type="ECO:0000313" key="2">
    <source>
        <dbReference type="Proteomes" id="UP000014227"/>
    </source>
</evidence>
<dbReference type="Gene3D" id="2.130.10.10">
    <property type="entry name" value="YVTN repeat-like/Quinoprotein amine dehydrogenase"/>
    <property type="match status" value="2"/>
</dbReference>
<dbReference type="AlphaFoldDB" id="S0EUI7"/>
<evidence type="ECO:0000313" key="1">
    <source>
        <dbReference type="EMBL" id="CCW34985.1"/>
    </source>
</evidence>
<dbReference type="RefSeq" id="WP_016482530.1">
    <property type="nucleotide sequence ID" value="NC_021487.1"/>
</dbReference>
<sequence>MGKFLRTCFHLVGWLITAGLVGNCIPIPSKLPLTWVADIPLPGGTSRFDYESLDPVHHLLFIAHLGADSVVVFNTQKRKVVAVIPNLPSVHGVLVVPSIKRIYASATGENRVAAIDEGSLHILARIPTGNYPDGMAYDPLNKKLYVSDEFGRTETVIDTQTNRRLKTIPLGGEAGNSQYNPIDHRIYVDVQTLNQLVAIDPGTDTIAARYPIPPTCERDHSLLIAPAQMLAFVACEGNAKLAVFSLKTMRFLPSVFTVGQDPDVLAFDPSLHRLYVASESGVLAVFQVEGAVLHKLGQAYLAYRAHSVAVDPQTQEVYLPLQNVKGHAVLRILREN</sequence>
<dbReference type="HOGENOM" id="CLU_043515_2_0_0"/>
<name>S0EUI7_CHTCT</name>
<dbReference type="PANTHER" id="PTHR47197:SF3">
    <property type="entry name" value="DIHYDRO-HEME D1 DEHYDROGENASE"/>
    <property type="match status" value="1"/>
</dbReference>
<dbReference type="InterPro" id="IPR015943">
    <property type="entry name" value="WD40/YVTN_repeat-like_dom_sf"/>
</dbReference>
<dbReference type="InterPro" id="IPR051200">
    <property type="entry name" value="Host-pathogen_enzymatic-act"/>
</dbReference>